<accession>A0A2A2GH63</accession>
<evidence type="ECO:0000313" key="4">
    <source>
        <dbReference type="Proteomes" id="UP000218023"/>
    </source>
</evidence>
<dbReference type="Pfam" id="PF12804">
    <property type="entry name" value="NTP_transf_3"/>
    <property type="match status" value="1"/>
</dbReference>
<dbReference type="Gene3D" id="3.90.550.10">
    <property type="entry name" value="Spore Coat Polysaccharide Biosynthesis Protein SpsA, Chain A"/>
    <property type="match status" value="1"/>
</dbReference>
<dbReference type="GO" id="GO:0016779">
    <property type="term" value="F:nucleotidyltransferase activity"/>
    <property type="evidence" value="ECO:0007669"/>
    <property type="project" value="UniProtKB-ARBA"/>
</dbReference>
<dbReference type="EMBL" id="NSJZ01000017">
    <property type="protein sequence ID" value="PAU96277.1"/>
    <property type="molecule type" value="Genomic_DNA"/>
</dbReference>
<dbReference type="CDD" id="cd04182">
    <property type="entry name" value="GT_2_like_f"/>
    <property type="match status" value="1"/>
</dbReference>
<reference evidence="3 4" key="1">
    <citation type="submission" date="2017-09" db="EMBL/GenBank/DDBJ databases">
        <title>Paracoccus alkalisoli sp. nov., isolated from saline alkaline soil.</title>
        <authorList>
            <person name="Dong X."/>
            <person name="Zhang G."/>
        </authorList>
    </citation>
    <scope>NUCLEOTIDE SEQUENCE [LARGE SCALE GENOMIC DNA]</scope>
    <source>
        <strain evidence="3 4">WN007</strain>
    </source>
</reference>
<dbReference type="AlphaFoldDB" id="A0A2A2GH63"/>
<dbReference type="PANTHER" id="PTHR43777:SF1">
    <property type="entry name" value="MOLYBDENUM COFACTOR CYTIDYLYLTRANSFERASE"/>
    <property type="match status" value="1"/>
</dbReference>
<dbReference type="InterPro" id="IPR025877">
    <property type="entry name" value="MobA-like_NTP_Trfase"/>
</dbReference>
<organism evidence="3 4">
    <name type="scientific">Paracoccus salipaludis</name>
    <dbReference type="NCBI Taxonomy" id="2032623"/>
    <lineage>
        <taxon>Bacteria</taxon>
        <taxon>Pseudomonadati</taxon>
        <taxon>Pseudomonadota</taxon>
        <taxon>Alphaproteobacteria</taxon>
        <taxon>Rhodobacterales</taxon>
        <taxon>Paracoccaceae</taxon>
        <taxon>Paracoccus</taxon>
    </lineage>
</organism>
<keyword evidence="1" id="KW-0460">Magnesium</keyword>
<dbReference type="SUPFAM" id="SSF53448">
    <property type="entry name" value="Nucleotide-diphospho-sugar transferases"/>
    <property type="match status" value="1"/>
</dbReference>
<evidence type="ECO:0000313" key="3">
    <source>
        <dbReference type="EMBL" id="PAU96277.1"/>
    </source>
</evidence>
<feature type="domain" description="MobA-like NTP transferase" evidence="2">
    <location>
        <begin position="8"/>
        <end position="160"/>
    </location>
</feature>
<dbReference type="OrthoDB" id="9779263at2"/>
<keyword evidence="4" id="KW-1185">Reference proteome</keyword>
<dbReference type="InterPro" id="IPR029044">
    <property type="entry name" value="Nucleotide-diphossugar_trans"/>
</dbReference>
<dbReference type="Proteomes" id="UP000218023">
    <property type="component" value="Unassembled WGS sequence"/>
</dbReference>
<evidence type="ECO:0000259" key="2">
    <source>
        <dbReference type="Pfam" id="PF12804"/>
    </source>
</evidence>
<proteinExistence type="predicted"/>
<dbReference type="RefSeq" id="WP_095641110.1">
    <property type="nucleotide sequence ID" value="NZ_NSJZ01000017.1"/>
</dbReference>
<gene>
    <name evidence="3" type="ORF">CK240_14805</name>
</gene>
<protein>
    <recommendedName>
        <fullName evidence="2">MobA-like NTP transferase domain-containing protein</fullName>
    </recommendedName>
</protein>
<comment type="caution">
    <text evidence="3">The sequence shown here is derived from an EMBL/GenBank/DDBJ whole genome shotgun (WGS) entry which is preliminary data.</text>
</comment>
<evidence type="ECO:0000256" key="1">
    <source>
        <dbReference type="ARBA" id="ARBA00022842"/>
    </source>
</evidence>
<name>A0A2A2GH63_9RHOB</name>
<sequence>MSGGPTVGVLLAAGHSRRWGPDNKLLAPWKGRALVVRAGALLARAPVEARAAVLRDPKVAALLPGLVPLAPEGEDQSASLRAAVAWAQGLGAARLLVLLADMPALSEATVAALVEGCTEDRPSAVLHPGGQPGAPACFPASCFAALSALRGDRGAGALLGNAVTIPAPPAELADVDRPQDLSAG</sequence>
<dbReference type="PANTHER" id="PTHR43777">
    <property type="entry name" value="MOLYBDENUM COFACTOR CYTIDYLYLTRANSFERASE"/>
    <property type="match status" value="1"/>
</dbReference>